<dbReference type="Pfam" id="PF04525">
    <property type="entry name" value="LOR"/>
    <property type="match status" value="1"/>
</dbReference>
<gene>
    <name evidence="1" type="ORF">PghCCS26_04040</name>
</gene>
<proteinExistence type="predicted"/>
<dbReference type="SUPFAM" id="SSF54518">
    <property type="entry name" value="Tubby C-terminal domain-like"/>
    <property type="match status" value="1"/>
</dbReference>
<comment type="caution">
    <text evidence="1">The sequence shown here is derived from an EMBL/GenBank/DDBJ whole genome shotgun (WGS) entry which is preliminary data.</text>
</comment>
<accession>A0ABQ6NGF9</accession>
<evidence type="ECO:0000313" key="1">
    <source>
        <dbReference type="EMBL" id="GMK43277.1"/>
    </source>
</evidence>
<name>A0ABQ6NGF9_9BACL</name>
<dbReference type="Proteomes" id="UP001285921">
    <property type="component" value="Unassembled WGS sequence"/>
</dbReference>
<protein>
    <submittedName>
        <fullName evidence="1">Uncharacterized protein</fullName>
    </submittedName>
</protein>
<reference evidence="1 2" key="1">
    <citation type="submission" date="2023-05" db="EMBL/GenBank/DDBJ databases">
        <title>Draft genome of Paenibacillus sp. CCS26.</title>
        <authorList>
            <person name="Akita H."/>
            <person name="Shinto Y."/>
            <person name="Kimura Z."/>
        </authorList>
    </citation>
    <scope>NUCLEOTIDE SEQUENCE [LARGE SCALE GENOMIC DNA]</scope>
    <source>
        <strain evidence="1 2">CCS26</strain>
    </source>
</reference>
<organism evidence="1 2">
    <name type="scientific">Paenibacillus glycanilyticus</name>
    <dbReference type="NCBI Taxonomy" id="126569"/>
    <lineage>
        <taxon>Bacteria</taxon>
        <taxon>Bacillati</taxon>
        <taxon>Bacillota</taxon>
        <taxon>Bacilli</taxon>
        <taxon>Bacillales</taxon>
        <taxon>Paenibacillaceae</taxon>
        <taxon>Paenibacillus</taxon>
    </lineage>
</organism>
<keyword evidence="2" id="KW-1185">Reference proteome</keyword>
<dbReference type="RefSeq" id="WP_317978636.1">
    <property type="nucleotide sequence ID" value="NZ_BTCL01000001.1"/>
</dbReference>
<dbReference type="InterPro" id="IPR007612">
    <property type="entry name" value="LOR"/>
</dbReference>
<dbReference type="InterPro" id="IPR025659">
    <property type="entry name" value="Tubby-like_C"/>
</dbReference>
<sequence>MQLYFRENFWNAGVTEILNEQEQQVGQLDMRSAFSSTIDIYGANGELLYNGRFPFFSGKWEVNGADGEEAGVLRSRLSFFTKKYSYETIGRGDYEIISPAFSREYDVIDESDNIVAQFKQVNGWFSSGAFVLDNQCEFLDSYELIAVIIGMHAMQKAASNAGTAGT</sequence>
<evidence type="ECO:0000313" key="2">
    <source>
        <dbReference type="Proteomes" id="UP001285921"/>
    </source>
</evidence>
<dbReference type="EMBL" id="BTCL01000001">
    <property type="protein sequence ID" value="GMK43277.1"/>
    <property type="molecule type" value="Genomic_DNA"/>
</dbReference>